<name>A0A8J8GD70_9BACI</name>
<dbReference type="AlphaFoldDB" id="A0A8J8GD70"/>
<gene>
    <name evidence="1" type="ORF">HR057_08205</name>
</gene>
<dbReference type="Proteomes" id="UP000625804">
    <property type="component" value="Unassembled WGS sequence"/>
</dbReference>
<comment type="caution">
    <text evidence="1">The sequence shown here is derived from an EMBL/GenBank/DDBJ whole genome shotgun (WGS) entry which is preliminary data.</text>
</comment>
<accession>A0A8J8GD70</accession>
<evidence type="ECO:0000313" key="1">
    <source>
        <dbReference type="EMBL" id="NSL51750.1"/>
    </source>
</evidence>
<protein>
    <submittedName>
        <fullName evidence="1">Uncharacterized protein</fullName>
    </submittedName>
</protein>
<reference evidence="1" key="1">
    <citation type="submission" date="2020-06" db="EMBL/GenBank/DDBJ databases">
        <title>A novel thermopfilic bacterium from Erzurum, Turkey.</title>
        <authorList>
            <person name="Adiguzel A."/>
            <person name="Ay H."/>
            <person name="Baltaci M.O."/>
        </authorList>
    </citation>
    <scope>NUCLEOTIDE SEQUENCE</scope>
    <source>
        <strain evidence="1">P2</strain>
    </source>
</reference>
<organism evidence="1 2">
    <name type="scientific">Calidifontibacillus erzurumensis</name>
    <dbReference type="NCBI Taxonomy" id="2741433"/>
    <lineage>
        <taxon>Bacteria</taxon>
        <taxon>Bacillati</taxon>
        <taxon>Bacillota</taxon>
        <taxon>Bacilli</taxon>
        <taxon>Bacillales</taxon>
        <taxon>Bacillaceae</taxon>
        <taxon>Calidifontibacillus/Schinkia group</taxon>
        <taxon>Calidifontibacillus</taxon>
    </lineage>
</organism>
<sequence>MASKNKILVSVKKLLDHGIGILILASKLSLGQHQKVMGSREIDFNNGIKTKSWTASINYVSRFLAFNTGSKNIVLAFSKKLSHQGIRILILASKIKSWTASKSYGIKGN</sequence>
<evidence type="ECO:0000313" key="2">
    <source>
        <dbReference type="Proteomes" id="UP000625804"/>
    </source>
</evidence>
<keyword evidence="2" id="KW-1185">Reference proteome</keyword>
<proteinExistence type="predicted"/>
<dbReference type="RefSeq" id="WP_173730958.1">
    <property type="nucleotide sequence ID" value="NZ_JABTTE010000009.1"/>
</dbReference>
<dbReference type="EMBL" id="JABTTE010000009">
    <property type="protein sequence ID" value="NSL51750.1"/>
    <property type="molecule type" value="Genomic_DNA"/>
</dbReference>